<protein>
    <submittedName>
        <fullName evidence="1">Uncharacterized protein</fullName>
    </submittedName>
</protein>
<reference evidence="1" key="1">
    <citation type="submission" date="2016-04" db="EMBL/GenBank/DDBJ databases">
        <title>Fast-growing isolate from the root nodules of Vavilovia formosa.</title>
        <authorList>
            <person name="Kimeklis A."/>
            <person name="Safronova V."/>
            <person name="Belimov A."/>
            <person name="Andronov E."/>
        </authorList>
    </citation>
    <scope>NUCLEOTIDE SEQUENCE [LARGE SCALE GENOMIC DNA]</scope>
    <source>
        <strain evidence="1">Vaf-46</strain>
    </source>
</reference>
<comment type="caution">
    <text evidence="1">The sequence shown here is derived from an EMBL/GenBank/DDBJ whole genome shotgun (WGS) entry which is preliminary data.</text>
</comment>
<dbReference type="EMBL" id="LWBS01000187">
    <property type="protein sequence ID" value="OAP94590.1"/>
    <property type="molecule type" value="Genomic_DNA"/>
</dbReference>
<dbReference type="AlphaFoldDB" id="A0A179BTH5"/>
<organism evidence="1">
    <name type="scientific">Rhizobium leguminosarum</name>
    <dbReference type="NCBI Taxonomy" id="384"/>
    <lineage>
        <taxon>Bacteria</taxon>
        <taxon>Pseudomonadati</taxon>
        <taxon>Pseudomonadota</taxon>
        <taxon>Alphaproteobacteria</taxon>
        <taxon>Hyphomicrobiales</taxon>
        <taxon>Rhizobiaceae</taxon>
        <taxon>Rhizobium/Agrobacterium group</taxon>
        <taxon>Rhizobium</taxon>
    </lineage>
</organism>
<evidence type="ECO:0000313" key="1">
    <source>
        <dbReference type="EMBL" id="OAP94590.1"/>
    </source>
</evidence>
<accession>A0A179BTH5</accession>
<proteinExistence type="predicted"/>
<name>A0A179BTH5_RHILE</name>
<gene>
    <name evidence="1" type="ORF">A4U53_21325</name>
</gene>
<sequence length="128" mass="14088">MRAWIARAWDEVHIEFGIKFGARKGLWRSERHSAARRFGRVENAELLALLHNFILRSIPIPGIRQQGFRLTKLLPICNDGPPLKNHILRHKSMSPALDCAAGLITGLSPAASGLDKGLIPLSGPLSPL</sequence>